<accession>A0A9P1M0G7</accession>
<reference evidence="2" key="1">
    <citation type="submission" date="2022-10" db="EMBL/GenBank/DDBJ databases">
        <authorList>
            <person name="Chen Y."/>
            <person name="Dougan E. K."/>
            <person name="Chan C."/>
            <person name="Rhodes N."/>
            <person name="Thang M."/>
        </authorList>
    </citation>
    <scope>NUCLEOTIDE SEQUENCE</scope>
</reference>
<dbReference type="EMBL" id="CAMXCT010006640">
    <property type="protein sequence ID" value="CAI4017526.1"/>
    <property type="molecule type" value="Genomic_DNA"/>
</dbReference>
<protein>
    <submittedName>
        <fullName evidence="3">Protein kinase domain-containing protein</fullName>
    </submittedName>
</protein>
<dbReference type="GO" id="GO:0016301">
    <property type="term" value="F:kinase activity"/>
    <property type="evidence" value="ECO:0007669"/>
    <property type="project" value="UniProtKB-KW"/>
</dbReference>
<organism evidence="2">
    <name type="scientific">Cladocopium goreaui</name>
    <dbReference type="NCBI Taxonomy" id="2562237"/>
    <lineage>
        <taxon>Eukaryota</taxon>
        <taxon>Sar</taxon>
        <taxon>Alveolata</taxon>
        <taxon>Dinophyceae</taxon>
        <taxon>Suessiales</taxon>
        <taxon>Symbiodiniaceae</taxon>
        <taxon>Cladocopium</taxon>
    </lineage>
</organism>
<dbReference type="EMBL" id="CAMXCT030006640">
    <property type="protein sequence ID" value="CAL4804838.1"/>
    <property type="molecule type" value="Genomic_DNA"/>
</dbReference>
<gene>
    <name evidence="2" type="ORF">C1SCF055_LOCUS42165</name>
</gene>
<proteinExistence type="predicted"/>
<reference evidence="3 4" key="2">
    <citation type="submission" date="2024-05" db="EMBL/GenBank/DDBJ databases">
        <authorList>
            <person name="Chen Y."/>
            <person name="Shah S."/>
            <person name="Dougan E. K."/>
            <person name="Thang M."/>
            <person name="Chan C."/>
        </authorList>
    </citation>
    <scope>NUCLEOTIDE SEQUENCE [LARGE SCALE GENOMIC DNA]</scope>
</reference>
<sequence length="164" mass="18528">MGCGQSGANVVQEPQVVHRDSAKESQVGPNQIDVKIVELQRCKLQIGERSEVECHEPQEDLPNYDSWTHQLDSTDMNALKNGHSVPFNQWADNKNAKKTAKSLVELVEDPSALKRAINMRRMELEEVISYKAASTLNSIPCDKLDKRLEGMKKTKPRKKDITML</sequence>
<keyword evidence="3" id="KW-0418">Kinase</keyword>
<evidence type="ECO:0000313" key="2">
    <source>
        <dbReference type="EMBL" id="CAI4017526.1"/>
    </source>
</evidence>
<keyword evidence="3" id="KW-0808">Transferase</keyword>
<name>A0A9P1M0G7_9DINO</name>
<evidence type="ECO:0000313" key="4">
    <source>
        <dbReference type="Proteomes" id="UP001152797"/>
    </source>
</evidence>
<dbReference type="OrthoDB" id="10276045at2759"/>
<evidence type="ECO:0000256" key="1">
    <source>
        <dbReference type="SAM" id="MobiDB-lite"/>
    </source>
</evidence>
<dbReference type="AlphaFoldDB" id="A0A9P1M0G7"/>
<keyword evidence="4" id="KW-1185">Reference proteome</keyword>
<comment type="caution">
    <text evidence="2">The sequence shown here is derived from an EMBL/GenBank/DDBJ whole genome shotgun (WGS) entry which is preliminary data.</text>
</comment>
<feature type="region of interest" description="Disordered" evidence="1">
    <location>
        <begin position="1"/>
        <end position="29"/>
    </location>
</feature>
<dbReference type="EMBL" id="CAMXCT020006640">
    <property type="protein sequence ID" value="CAL1170901.1"/>
    <property type="molecule type" value="Genomic_DNA"/>
</dbReference>
<evidence type="ECO:0000313" key="3">
    <source>
        <dbReference type="EMBL" id="CAL4804838.1"/>
    </source>
</evidence>
<dbReference type="Proteomes" id="UP001152797">
    <property type="component" value="Unassembled WGS sequence"/>
</dbReference>